<organism evidence="1 2">
    <name type="scientific">Penicillium cf. griseofulvum</name>
    <dbReference type="NCBI Taxonomy" id="2972120"/>
    <lineage>
        <taxon>Eukaryota</taxon>
        <taxon>Fungi</taxon>
        <taxon>Dikarya</taxon>
        <taxon>Ascomycota</taxon>
        <taxon>Pezizomycotina</taxon>
        <taxon>Eurotiomycetes</taxon>
        <taxon>Eurotiomycetidae</taxon>
        <taxon>Eurotiales</taxon>
        <taxon>Aspergillaceae</taxon>
        <taxon>Penicillium</taxon>
    </lineage>
</organism>
<gene>
    <name evidence="1" type="ORF">N7472_003775</name>
</gene>
<accession>A0A9W9MTP1</accession>
<evidence type="ECO:0000313" key="1">
    <source>
        <dbReference type="EMBL" id="KAJ5207327.1"/>
    </source>
</evidence>
<keyword evidence="2" id="KW-1185">Reference proteome</keyword>
<sequence length="90" mass="10240">PASIDSGSSQTDWNSNCEFFEFTRGRFIVDEAENLRKREIRFDLNRLASVAADSVGAARCIAIKKYPGGMFNKAFLMSMGYFFTYLTNQF</sequence>
<protein>
    <submittedName>
        <fullName evidence="1">Uncharacterized protein</fullName>
    </submittedName>
</protein>
<dbReference type="Proteomes" id="UP001150879">
    <property type="component" value="Unassembled WGS sequence"/>
</dbReference>
<comment type="caution">
    <text evidence="1">The sequence shown here is derived from an EMBL/GenBank/DDBJ whole genome shotgun (WGS) entry which is preliminary data.</text>
</comment>
<feature type="non-terminal residue" evidence="1">
    <location>
        <position position="1"/>
    </location>
</feature>
<reference evidence="1" key="1">
    <citation type="submission" date="2022-11" db="EMBL/GenBank/DDBJ databases">
        <authorList>
            <person name="Petersen C."/>
        </authorList>
    </citation>
    <scope>NUCLEOTIDE SEQUENCE</scope>
    <source>
        <strain evidence="1">IBT 16849</strain>
    </source>
</reference>
<dbReference type="AlphaFoldDB" id="A0A9W9MTP1"/>
<name>A0A9W9MTP1_9EURO</name>
<dbReference type="EMBL" id="JAPQKP010000002">
    <property type="protein sequence ID" value="KAJ5207327.1"/>
    <property type="molecule type" value="Genomic_DNA"/>
</dbReference>
<evidence type="ECO:0000313" key="2">
    <source>
        <dbReference type="Proteomes" id="UP001150879"/>
    </source>
</evidence>
<reference evidence="1" key="2">
    <citation type="journal article" date="2023" name="IMA Fungus">
        <title>Comparative genomic study of the Penicillium genus elucidates a diverse pangenome and 15 lateral gene transfer events.</title>
        <authorList>
            <person name="Petersen C."/>
            <person name="Sorensen T."/>
            <person name="Nielsen M.R."/>
            <person name="Sondergaard T.E."/>
            <person name="Sorensen J.L."/>
            <person name="Fitzpatrick D.A."/>
            <person name="Frisvad J.C."/>
            <person name="Nielsen K.L."/>
        </authorList>
    </citation>
    <scope>NUCLEOTIDE SEQUENCE</scope>
    <source>
        <strain evidence="1">IBT 16849</strain>
    </source>
</reference>
<proteinExistence type="predicted"/>
<dbReference type="OrthoDB" id="2831558at2759"/>